<evidence type="ECO:0000256" key="1">
    <source>
        <dbReference type="SAM" id="MobiDB-lite"/>
    </source>
</evidence>
<dbReference type="AlphaFoldDB" id="A0A8S8X850"/>
<dbReference type="Proteomes" id="UP000681075">
    <property type="component" value="Unassembled WGS sequence"/>
</dbReference>
<feature type="region of interest" description="Disordered" evidence="1">
    <location>
        <begin position="92"/>
        <end position="113"/>
    </location>
</feature>
<dbReference type="EMBL" id="BOPV01000001">
    <property type="protein sequence ID" value="GIL38062.1"/>
    <property type="molecule type" value="Genomic_DNA"/>
</dbReference>
<keyword evidence="4" id="KW-1185">Reference proteome</keyword>
<feature type="compositionally biased region" description="Polar residues" evidence="1">
    <location>
        <begin position="96"/>
        <end position="113"/>
    </location>
</feature>
<evidence type="ECO:0000313" key="3">
    <source>
        <dbReference type="EMBL" id="GIL38062.1"/>
    </source>
</evidence>
<dbReference type="Gene3D" id="2.150.10.10">
    <property type="entry name" value="Serralysin-like metalloprotease, C-terminal"/>
    <property type="match status" value="1"/>
</dbReference>
<accession>A0A8S8X850</accession>
<evidence type="ECO:0000313" key="4">
    <source>
        <dbReference type="Proteomes" id="UP000681075"/>
    </source>
</evidence>
<dbReference type="InterPro" id="IPR001343">
    <property type="entry name" value="Hemolysn_Ca-bd"/>
</dbReference>
<sequence length="579" mass="60621">MPEIAATASSWRITYVYDDPTVSQAVRDALTANVNAALQYVSAHVNGLGTIDLELHVTPTGGINSRPLGGVGLPGKAPDGNALTRSSIAAEMLTGNDPNGPNQPDGQVNISSDLLNLSDTGPGFWLDPTPLDRTDAVPAAKVEFFHVFVHEILHLIGMSGTRDPNDPTKFPGNAETEFDALTTFINGAPYFTGAAVQAVHNGTPLALEPSAQGSKYYHIAISEGLDMINYTTPHGTRFEYSKYDLAILRDLGMSLINTATAGNDYFFGDDTAEALAPGAGDDFIMGYGGNDTIDGGSGTNVAAYRGKSTDYTIVASGSTLIVTDKVANRDGVDTLTNIQAVQFTDKTLSGAALPGAKLTFHTGSEEVVGTSFGRDTFTETGARSAWTATKLADGSINLTRSGEIDHLTGIERIVFSDGVLILDAGSNGLPAYRLYQAAFARVPDEAGLLVQAKLGLDPMVAAQVAAGHDNTKAFGGFTCTEAQYFADLQLAQNFLGSTEFLAKYGASPSNDAFVTLLYQNVLGRAPDAGGLAAQVGALNNGTSRATLLVNFAESNENVALTGTNTANGMLWSSFPDTTI</sequence>
<dbReference type="Pfam" id="PF00353">
    <property type="entry name" value="HemolysinCabind"/>
    <property type="match status" value="1"/>
</dbReference>
<gene>
    <name evidence="3" type="ORF">TMPK1_02990</name>
</gene>
<dbReference type="InterPro" id="IPR038255">
    <property type="entry name" value="PBS_linker_sf"/>
</dbReference>
<reference evidence="3" key="1">
    <citation type="submission" date="2021-02" db="EMBL/GenBank/DDBJ databases">
        <title>Genome sequence of Rhodospirillales sp. strain TMPK1 isolated from soil.</title>
        <authorList>
            <person name="Nakai R."/>
            <person name="Kusada H."/>
            <person name="Tamaki H."/>
        </authorList>
    </citation>
    <scope>NUCLEOTIDE SEQUENCE</scope>
    <source>
        <strain evidence="3">TMPK1</strain>
    </source>
</reference>
<protein>
    <recommendedName>
        <fullName evidence="2">DUF4214 domain-containing protein</fullName>
    </recommendedName>
</protein>
<dbReference type="Pfam" id="PF13946">
    <property type="entry name" value="DUF4214"/>
    <property type="match status" value="1"/>
</dbReference>
<proteinExistence type="predicted"/>
<comment type="caution">
    <text evidence="3">The sequence shown here is derived from an EMBL/GenBank/DDBJ whole genome shotgun (WGS) entry which is preliminary data.</text>
</comment>
<dbReference type="RefSeq" id="WP_420240978.1">
    <property type="nucleotide sequence ID" value="NZ_BOPV01000001.1"/>
</dbReference>
<name>A0A8S8X850_9PROT</name>
<dbReference type="Gene3D" id="1.10.3130.20">
    <property type="entry name" value="Phycobilisome linker domain"/>
    <property type="match status" value="1"/>
</dbReference>
<evidence type="ECO:0000259" key="2">
    <source>
        <dbReference type="Pfam" id="PF13946"/>
    </source>
</evidence>
<dbReference type="InterPro" id="IPR025282">
    <property type="entry name" value="DUF4214"/>
</dbReference>
<dbReference type="SUPFAM" id="SSF51120">
    <property type="entry name" value="beta-Roll"/>
    <property type="match status" value="1"/>
</dbReference>
<organism evidence="3 4">
    <name type="scientific">Roseiterribacter gracilis</name>
    <dbReference type="NCBI Taxonomy" id="2812848"/>
    <lineage>
        <taxon>Bacteria</taxon>
        <taxon>Pseudomonadati</taxon>
        <taxon>Pseudomonadota</taxon>
        <taxon>Alphaproteobacteria</taxon>
        <taxon>Rhodospirillales</taxon>
        <taxon>Roseiterribacteraceae</taxon>
        <taxon>Roseiterribacter</taxon>
    </lineage>
</organism>
<feature type="domain" description="DUF4214" evidence="2">
    <location>
        <begin position="491"/>
        <end position="560"/>
    </location>
</feature>
<dbReference type="InterPro" id="IPR011049">
    <property type="entry name" value="Serralysin-like_metalloprot_C"/>
</dbReference>